<organism evidence="14 15">
    <name type="scientific">Morus notabilis</name>
    <dbReference type="NCBI Taxonomy" id="981085"/>
    <lineage>
        <taxon>Eukaryota</taxon>
        <taxon>Viridiplantae</taxon>
        <taxon>Streptophyta</taxon>
        <taxon>Embryophyta</taxon>
        <taxon>Tracheophyta</taxon>
        <taxon>Spermatophyta</taxon>
        <taxon>Magnoliopsida</taxon>
        <taxon>eudicotyledons</taxon>
        <taxon>Gunneridae</taxon>
        <taxon>Pentapetalae</taxon>
        <taxon>rosids</taxon>
        <taxon>fabids</taxon>
        <taxon>Rosales</taxon>
        <taxon>Moraceae</taxon>
        <taxon>Moreae</taxon>
        <taxon>Morus</taxon>
    </lineage>
</organism>
<keyword evidence="5 10" id="KW-0804">Transcription</keyword>
<comment type="function">
    <text evidence="10">Transcription factor.</text>
</comment>
<dbReference type="Pfam" id="PF00046">
    <property type="entry name" value="Homeodomain"/>
    <property type="match status" value="1"/>
</dbReference>
<dbReference type="SMART" id="SM00389">
    <property type="entry name" value="HOX"/>
    <property type="match status" value="1"/>
</dbReference>
<dbReference type="GO" id="GO:0045893">
    <property type="term" value="P:positive regulation of DNA-templated transcription"/>
    <property type="evidence" value="ECO:0007669"/>
    <property type="project" value="TreeGrafter"/>
</dbReference>
<dbReference type="InterPro" id="IPR017970">
    <property type="entry name" value="Homeobox_CS"/>
</dbReference>
<evidence type="ECO:0000256" key="10">
    <source>
        <dbReference type="RuleBase" id="RU369038"/>
    </source>
</evidence>
<accession>W9S156</accession>
<feature type="compositionally biased region" description="Basic and acidic residues" evidence="12">
    <location>
        <begin position="15"/>
        <end position="25"/>
    </location>
</feature>
<dbReference type="InterPro" id="IPR045224">
    <property type="entry name" value="HDZip_class_I_plant"/>
</dbReference>
<dbReference type="InterPro" id="IPR009057">
    <property type="entry name" value="Homeodomain-like_sf"/>
</dbReference>
<dbReference type="Gene3D" id="1.10.10.60">
    <property type="entry name" value="Homeodomain-like"/>
    <property type="match status" value="1"/>
</dbReference>
<dbReference type="AlphaFoldDB" id="W9S156"/>
<evidence type="ECO:0000256" key="5">
    <source>
        <dbReference type="ARBA" id="ARBA00023163"/>
    </source>
</evidence>
<evidence type="ECO:0000256" key="7">
    <source>
        <dbReference type="ARBA" id="ARBA00025748"/>
    </source>
</evidence>
<keyword evidence="4 8" id="KW-0371">Homeobox</keyword>
<protein>
    <recommendedName>
        <fullName evidence="10">Homeobox-leucine zipper protein</fullName>
    </recommendedName>
    <alternativeName>
        <fullName evidence="10">HD-ZIP protein</fullName>
    </alternativeName>
    <alternativeName>
        <fullName evidence="10">Homeodomain transcription factor</fullName>
    </alternativeName>
</protein>
<evidence type="ECO:0000256" key="6">
    <source>
        <dbReference type="ARBA" id="ARBA00023242"/>
    </source>
</evidence>
<dbReference type="InterPro" id="IPR001356">
    <property type="entry name" value="HD"/>
</dbReference>
<keyword evidence="11" id="KW-0175">Coiled coil</keyword>
<dbReference type="CDD" id="cd00086">
    <property type="entry name" value="homeodomain"/>
    <property type="match status" value="1"/>
</dbReference>
<name>W9S156_9ROSA</name>
<dbReference type="EMBL" id="KE345919">
    <property type="protein sequence ID" value="EXC20604.1"/>
    <property type="molecule type" value="Genomic_DNA"/>
</dbReference>
<dbReference type="PRINTS" id="PR00031">
    <property type="entry name" value="HTHREPRESSR"/>
</dbReference>
<feature type="region of interest" description="Disordered" evidence="12">
    <location>
        <begin position="187"/>
        <end position="226"/>
    </location>
</feature>
<sequence>MAFPPHSFMFQAHQEDHDPHQDHPHHQQHFLGGGGHHAPPFMLLKRSVSFSGVDDHGHHDHHHHHHNMRCEELLMQGGGGGGEDEALSDDGSQSIGGEKKKRLNLEQVKTLEKSFEMGNKLEPERKLHLAKSLGLQPRQVAIWFQNRRARWKTKQLEKDYDVLKKQFDLLKADNDALHSQNKKLHAQLSALKGGSTRDLNEGGRENHKKEGEGSWSNNGSENSSDVNLEISRTTTITQVINTCSSASSQILNGKTLFPSTLRPTSITQLLVQGSPRSEHHPPHQMVQSSDNENLCNMFVNGGVNVNAVEQDHQQGFWPWPEQPYFH</sequence>
<dbReference type="InterPro" id="IPR003106">
    <property type="entry name" value="Leu_zip_homeo"/>
</dbReference>
<evidence type="ECO:0000256" key="9">
    <source>
        <dbReference type="RuleBase" id="RU000682"/>
    </source>
</evidence>
<evidence type="ECO:0000313" key="14">
    <source>
        <dbReference type="EMBL" id="EXC20604.1"/>
    </source>
</evidence>
<evidence type="ECO:0000256" key="8">
    <source>
        <dbReference type="PROSITE-ProRule" id="PRU00108"/>
    </source>
</evidence>
<evidence type="ECO:0000256" key="1">
    <source>
        <dbReference type="ARBA" id="ARBA00004123"/>
    </source>
</evidence>
<dbReference type="GO" id="GO:0043565">
    <property type="term" value="F:sequence-specific DNA binding"/>
    <property type="evidence" value="ECO:0007669"/>
    <property type="project" value="InterPro"/>
</dbReference>
<keyword evidence="6 8" id="KW-0539">Nucleus</keyword>
<evidence type="ECO:0000256" key="3">
    <source>
        <dbReference type="ARBA" id="ARBA00023125"/>
    </source>
</evidence>
<dbReference type="PROSITE" id="PS00027">
    <property type="entry name" value="HOMEOBOX_1"/>
    <property type="match status" value="1"/>
</dbReference>
<dbReference type="KEGG" id="mnt:21409786"/>
<dbReference type="SUPFAM" id="SSF46689">
    <property type="entry name" value="Homeodomain-like"/>
    <property type="match status" value="1"/>
</dbReference>
<evidence type="ECO:0000259" key="13">
    <source>
        <dbReference type="PROSITE" id="PS50071"/>
    </source>
</evidence>
<evidence type="ECO:0000313" key="15">
    <source>
        <dbReference type="Proteomes" id="UP000030645"/>
    </source>
</evidence>
<gene>
    <name evidence="14" type="ORF">L484_027159</name>
</gene>
<feature type="coiled-coil region" evidence="11">
    <location>
        <begin position="146"/>
        <end position="173"/>
    </location>
</feature>
<dbReference type="GO" id="GO:0005634">
    <property type="term" value="C:nucleus"/>
    <property type="evidence" value="ECO:0007669"/>
    <property type="project" value="UniProtKB-SubCell"/>
</dbReference>
<feature type="region of interest" description="Disordered" evidence="12">
    <location>
        <begin position="15"/>
        <end position="38"/>
    </location>
</feature>
<proteinExistence type="inferred from homology"/>
<keyword evidence="15" id="KW-1185">Reference proteome</keyword>
<reference evidence="15" key="1">
    <citation type="submission" date="2013-01" db="EMBL/GenBank/DDBJ databases">
        <title>Draft Genome Sequence of a Mulberry Tree, Morus notabilis C.K. Schneid.</title>
        <authorList>
            <person name="He N."/>
            <person name="Zhao S."/>
        </authorList>
    </citation>
    <scope>NUCLEOTIDE SEQUENCE</scope>
</reference>
<comment type="subcellular location">
    <subcellularLocation>
        <location evidence="1 8 9">Nucleus</location>
    </subcellularLocation>
</comment>
<evidence type="ECO:0000256" key="2">
    <source>
        <dbReference type="ARBA" id="ARBA00023015"/>
    </source>
</evidence>
<dbReference type="PANTHER" id="PTHR24326:SF538">
    <property type="entry name" value="HOMEOBOX-LEUCINE ZIPPER PROTEIN HAT7"/>
    <property type="match status" value="1"/>
</dbReference>
<dbReference type="Pfam" id="PF02183">
    <property type="entry name" value="HALZ"/>
    <property type="match status" value="1"/>
</dbReference>
<dbReference type="GO" id="GO:0000981">
    <property type="term" value="F:DNA-binding transcription factor activity, RNA polymerase II-specific"/>
    <property type="evidence" value="ECO:0007669"/>
    <property type="project" value="UniProtKB-UniRule"/>
</dbReference>
<feature type="region of interest" description="Disordered" evidence="12">
    <location>
        <begin position="74"/>
        <end position="101"/>
    </location>
</feature>
<feature type="compositionally biased region" description="Low complexity" evidence="12">
    <location>
        <begin position="213"/>
        <end position="224"/>
    </location>
</feature>
<dbReference type="Proteomes" id="UP000030645">
    <property type="component" value="Unassembled WGS sequence"/>
</dbReference>
<evidence type="ECO:0000256" key="4">
    <source>
        <dbReference type="ARBA" id="ARBA00023155"/>
    </source>
</evidence>
<keyword evidence="2 10" id="KW-0805">Transcription regulation</keyword>
<dbReference type="FunFam" id="1.10.10.60:FF:000200">
    <property type="entry name" value="Homeobox-leucine zipper protein ATHB-13"/>
    <property type="match status" value="1"/>
</dbReference>
<evidence type="ECO:0000256" key="12">
    <source>
        <dbReference type="SAM" id="MobiDB-lite"/>
    </source>
</evidence>
<comment type="similarity">
    <text evidence="7 10">Belongs to the HD-ZIP homeobox family. Class I subfamily.</text>
</comment>
<evidence type="ECO:0000256" key="11">
    <source>
        <dbReference type="SAM" id="Coils"/>
    </source>
</evidence>
<dbReference type="PROSITE" id="PS50071">
    <property type="entry name" value="HOMEOBOX_2"/>
    <property type="match status" value="1"/>
</dbReference>
<feature type="DNA-binding region" description="Homeobox" evidence="8">
    <location>
        <begin position="96"/>
        <end position="155"/>
    </location>
</feature>
<feature type="compositionally biased region" description="Basic and acidic residues" evidence="12">
    <location>
        <begin position="198"/>
        <end position="212"/>
    </location>
</feature>
<dbReference type="eggNOG" id="KOG0483">
    <property type="taxonomic scope" value="Eukaryota"/>
</dbReference>
<keyword evidence="3 8" id="KW-0238">DNA-binding</keyword>
<dbReference type="PANTHER" id="PTHR24326">
    <property type="entry name" value="HOMEOBOX-LEUCINE ZIPPER PROTEIN"/>
    <property type="match status" value="1"/>
</dbReference>
<dbReference type="InterPro" id="IPR000047">
    <property type="entry name" value="HTH_motif"/>
</dbReference>
<feature type="domain" description="Homeobox" evidence="13">
    <location>
        <begin position="94"/>
        <end position="154"/>
    </location>
</feature>
<dbReference type="OrthoDB" id="6159439at2759"/>